<protein>
    <submittedName>
        <fullName evidence="1">Baseplate hub subunit</fullName>
    </submittedName>
</protein>
<proteinExistence type="predicted"/>
<dbReference type="EMBL" id="KF156338">
    <property type="protein sequence ID" value="AHB80420.1"/>
    <property type="molecule type" value="Genomic_DNA"/>
</dbReference>
<reference evidence="1 2" key="1">
    <citation type="journal article" date="2014" name="Nature">
        <title>Viral tagging reveals discrete populations in Synechococcus viral genome sequence space.</title>
        <authorList>
            <person name="Deng L."/>
            <person name="Ignacio Espinoza J.C."/>
            <person name="Gregory A.C."/>
            <person name="Poulos B.T."/>
            <person name="Weitz J.S."/>
            <person name="Hugenholtz P."/>
            <person name="Sullivan M.B."/>
        </authorList>
    </citation>
    <scope>NUCLEOTIDE SEQUENCE [LARGE SCALE GENOMIC DNA]</scope>
</reference>
<dbReference type="Pfam" id="PF12322">
    <property type="entry name" value="T4_baseplate"/>
    <property type="match status" value="1"/>
</dbReference>
<keyword evidence="2" id="KW-1185">Reference proteome</keyword>
<sequence>MALPILDLPTYELKVPSTGKNIKYRPFLVKEEKILLLALESQDDKEIQDAVKNLLKGCIISRTKIENFTTFDLEYIFLKIRAAAVGEIVEIEVTCLDDNETKVKYNLNLDEVEVTFPEGHSSKIMLTDTTGLIMKYPSFDRFVETSVSGKVLTNDDIFEIIAESIDQIFQGDEVFDSSTTSKKEFREFVERLTNKQFEELEKFFETAPKLSHQFVVTNPNTNIESTFTIEGLANFFA</sequence>
<organism evidence="1 2">
    <name type="scientific">Synechococcus phage ACG-2014h</name>
    <dbReference type="NCBI Taxonomy" id="1340810"/>
    <lineage>
        <taxon>Viruses</taxon>
        <taxon>Duplodnaviria</taxon>
        <taxon>Heunggongvirae</taxon>
        <taxon>Uroviricota</taxon>
        <taxon>Caudoviricetes</taxon>
        <taxon>Pantevenvirales</taxon>
        <taxon>Kyanoviridae</taxon>
        <taxon>Sedonavirus</taxon>
        <taxon>Sedonavirus tusconh</taxon>
    </lineage>
</organism>
<name>V5USU7_9CAUD</name>
<dbReference type="Proteomes" id="UP000018808">
    <property type="component" value="Segment"/>
</dbReference>
<accession>V5USU7</accession>
<evidence type="ECO:0000313" key="2">
    <source>
        <dbReference type="Proteomes" id="UP000018808"/>
    </source>
</evidence>
<evidence type="ECO:0000313" key="1">
    <source>
        <dbReference type="EMBL" id="AHB80420.1"/>
    </source>
</evidence>
<dbReference type="OrthoDB" id="9468at10239"/>
<dbReference type="KEGG" id="vg:18504582"/>
<dbReference type="GeneID" id="18504582"/>
<dbReference type="RefSeq" id="YP_009008140.1">
    <property type="nucleotide sequence ID" value="NC_023587.1"/>
</dbReference>
<dbReference type="InterPro" id="IPR024364">
    <property type="entry name" value="Baseplate_phage_T4-like"/>
</dbReference>
<gene>
    <name evidence="1" type="ORF">S-MbCM7_006</name>
</gene>